<reference evidence="13 14" key="1">
    <citation type="journal article" date="2017" name="Environ. Microbiol.">
        <title>Genomic and physiological analyses of 'Reinekea forsetii' reveal a versatile opportunistic lifestyle during spring algae blooms.</title>
        <authorList>
            <person name="Avci B."/>
            <person name="Hahnke R.L."/>
            <person name="Chafee M."/>
            <person name="Fischer T."/>
            <person name="Gruber-Vodicka H."/>
            <person name="Tegetmeyer H.E."/>
            <person name="Harder J."/>
            <person name="Fuchs B.M."/>
            <person name="Amann R.I."/>
            <person name="Teeling H."/>
        </authorList>
    </citation>
    <scope>NUCLEOTIDE SEQUENCE [LARGE SCALE GENOMIC DNA]</scope>
    <source>
        <strain evidence="13 14">Hel1_31_D35</strain>
    </source>
</reference>
<evidence type="ECO:0000256" key="8">
    <source>
        <dbReference type="ARBA" id="ARBA00023014"/>
    </source>
</evidence>
<protein>
    <recommendedName>
        <fullName evidence="11">ATP-dependent DNA helicase DinG</fullName>
        <ecNumber evidence="11">5.6.2.3</ecNumber>
    </recommendedName>
    <alternativeName>
        <fullName evidence="11">DNA 5'-3' helicase DinG</fullName>
    </alternativeName>
</protein>
<evidence type="ECO:0000256" key="7">
    <source>
        <dbReference type="ARBA" id="ARBA00023004"/>
    </source>
</evidence>
<comment type="cofactor">
    <cofactor evidence="11">
        <name>[4Fe-4S] cluster</name>
        <dbReference type="ChEBI" id="CHEBI:49883"/>
    </cofactor>
    <text evidence="11">Binds 1 [4Fe-4S] cluster.</text>
</comment>
<dbReference type="PANTHER" id="PTHR11472:SF59">
    <property type="entry name" value="ATP-DEPENDENT DNA HELICASE DING"/>
    <property type="match status" value="1"/>
</dbReference>
<comment type="function">
    <text evidence="11">DNA-dependent ATPase and 5'-3' DNA helicase. Unwinds D-loops, R-loops, forked DNA and G-quadruplex DNA.</text>
</comment>
<gene>
    <name evidence="11" type="primary">dinG</name>
    <name evidence="13" type="ORF">REIFOR_01660</name>
</gene>
<evidence type="ECO:0000256" key="1">
    <source>
        <dbReference type="ARBA" id="ARBA00022485"/>
    </source>
</evidence>
<keyword evidence="10 11" id="KW-0413">Isomerase</keyword>
<keyword evidence="6 11" id="KW-0067">ATP-binding</keyword>
<evidence type="ECO:0000256" key="6">
    <source>
        <dbReference type="ARBA" id="ARBA00022840"/>
    </source>
</evidence>
<dbReference type="Proteomes" id="UP000229757">
    <property type="component" value="Chromosome"/>
</dbReference>
<evidence type="ECO:0000313" key="13">
    <source>
        <dbReference type="EMBL" id="ATX76805.1"/>
    </source>
</evidence>
<dbReference type="PROSITE" id="PS51193">
    <property type="entry name" value="HELICASE_ATP_BIND_2"/>
    <property type="match status" value="1"/>
</dbReference>
<keyword evidence="7 11" id="KW-0408">Iron</keyword>
<name>A0A2K8KPW5_9GAMM</name>
<dbReference type="AlphaFoldDB" id="A0A2K8KPW5"/>
<evidence type="ECO:0000313" key="14">
    <source>
        <dbReference type="Proteomes" id="UP000229757"/>
    </source>
</evidence>
<evidence type="ECO:0000256" key="3">
    <source>
        <dbReference type="ARBA" id="ARBA00022741"/>
    </source>
</evidence>
<keyword evidence="1 11" id="KW-0004">4Fe-4S</keyword>
<dbReference type="PANTHER" id="PTHR11472">
    <property type="entry name" value="DNA REPAIR DEAD HELICASE RAD3/XP-D SUBFAMILY MEMBER"/>
    <property type="match status" value="1"/>
</dbReference>
<dbReference type="Pfam" id="PF13307">
    <property type="entry name" value="Helicase_C_2"/>
    <property type="match status" value="1"/>
</dbReference>
<dbReference type="EC" id="5.6.2.3" evidence="11"/>
<sequence>MLSDSVKTTIQTAYSQYLTCKALTARVGQRSMLAQVARTLGGLECDAEGHRLGDAAIAVIEAGTGTGKTVGYVLSAIPVAMAKEKKLVISTATVALQEQVVTKDIPDILKHTNLEFKAVLAKGRGRYLCTHKLEQLIQFYSGTVVAMSLFEETMAADEATLLQYNELMGTFGSGQWSGDRDQWPDKLPDSTWFTVTSTHRECLNRRCPHYQNCPFFEARKALEDADVIIANHDLVMADLALGGGAILPAPEDTIYIFDEGHHLPDKALMHFANQLTVKFMLNQLESWRKQVPKVRLELAYGDHSERLMDDLSDGLIQCHQHLAMAWTTLQPWFERLNSDDRTLTLMQPEQREPLNEILIPLQSPFVALYTTLAAIEESIRKRLSGTTDVDEKDRLQLALPVIGRWLSRIEPARDLIASWLRPDPEQYPPTARWLDRIDTPENQDLVLNTSPVSANQVLRAFLWNRCAGAIVTSATLTIEGKFDRFMNQAGLGPSADLLRLDSPFDYPNRVVVKIPEFAVDGGKREIHTQSIVELVNTLLPKETGNLVLFSSRAQMQEVYSLLGPDWRELITLQDDLPKTALLAHHRERLERGSGSTLFGLASLSEGVDLPGNYLTHLVIAKIPFGVPDDPINSTLSGWLEQKGLNPFSLVTLPSATIRLVQACGRLIRHETDSGTIWFMDRRIVERRYGRSIIKSLPNFRWEY</sequence>
<evidence type="ECO:0000256" key="9">
    <source>
        <dbReference type="ARBA" id="ARBA00023125"/>
    </source>
</evidence>
<dbReference type="InterPro" id="IPR045028">
    <property type="entry name" value="DinG/Rad3-like"/>
</dbReference>
<dbReference type="GO" id="GO:0009432">
    <property type="term" value="P:SOS response"/>
    <property type="evidence" value="ECO:0007669"/>
    <property type="project" value="TreeGrafter"/>
</dbReference>
<dbReference type="InterPro" id="IPR014013">
    <property type="entry name" value="Helic_SF1/SF2_ATP-bd_DinG/Rad3"/>
</dbReference>
<dbReference type="GO" id="GO:0046872">
    <property type="term" value="F:metal ion binding"/>
    <property type="evidence" value="ECO:0007669"/>
    <property type="project" value="UniProtKB-KW"/>
</dbReference>
<comment type="similarity">
    <text evidence="11">Belongs to the helicase family. DinG subfamily. Type 1 sub-subfamily.</text>
</comment>
<dbReference type="GO" id="GO:0006281">
    <property type="term" value="P:DNA repair"/>
    <property type="evidence" value="ECO:0007669"/>
    <property type="project" value="TreeGrafter"/>
</dbReference>
<keyword evidence="9 11" id="KW-0238">DNA-binding</keyword>
<dbReference type="SMART" id="SM00491">
    <property type="entry name" value="HELICc2"/>
    <property type="match status" value="1"/>
</dbReference>
<feature type="binding site" evidence="11">
    <location>
        <position position="207"/>
    </location>
    <ligand>
        <name>[4Fe-4S] cluster</name>
        <dbReference type="ChEBI" id="CHEBI:49883"/>
    </ligand>
</feature>
<accession>A0A2K8KPW5</accession>
<dbReference type="InterPro" id="IPR006555">
    <property type="entry name" value="ATP-dep_Helicase_C"/>
</dbReference>
<feature type="binding site" evidence="11">
    <location>
        <position position="202"/>
    </location>
    <ligand>
        <name>[4Fe-4S] cluster</name>
        <dbReference type="ChEBI" id="CHEBI:49883"/>
    </ligand>
</feature>
<dbReference type="SUPFAM" id="SSF52540">
    <property type="entry name" value="P-loop containing nucleoside triphosphate hydrolases"/>
    <property type="match status" value="1"/>
</dbReference>
<dbReference type="HAMAP" id="MF_02205">
    <property type="entry name" value="DinG_proteobact"/>
    <property type="match status" value="1"/>
</dbReference>
<keyword evidence="4 11" id="KW-0378">Hydrolase</keyword>
<dbReference type="GO" id="GO:0051539">
    <property type="term" value="F:4 iron, 4 sulfur cluster binding"/>
    <property type="evidence" value="ECO:0007669"/>
    <property type="project" value="UniProtKB-UniRule"/>
</dbReference>
<dbReference type="GO" id="GO:0043139">
    <property type="term" value="F:5'-3' DNA helicase activity"/>
    <property type="evidence" value="ECO:0007669"/>
    <property type="project" value="UniProtKB-UniRule"/>
</dbReference>
<evidence type="ECO:0000256" key="11">
    <source>
        <dbReference type="HAMAP-Rule" id="MF_02205"/>
    </source>
</evidence>
<evidence type="ECO:0000256" key="2">
    <source>
        <dbReference type="ARBA" id="ARBA00022723"/>
    </source>
</evidence>
<dbReference type="EMBL" id="CP011797">
    <property type="protein sequence ID" value="ATX76805.1"/>
    <property type="molecule type" value="Genomic_DNA"/>
</dbReference>
<evidence type="ECO:0000256" key="5">
    <source>
        <dbReference type="ARBA" id="ARBA00022806"/>
    </source>
</evidence>
<keyword evidence="14" id="KW-1185">Reference proteome</keyword>
<evidence type="ECO:0000256" key="4">
    <source>
        <dbReference type="ARBA" id="ARBA00022801"/>
    </source>
</evidence>
<dbReference type="GO" id="GO:0016887">
    <property type="term" value="F:ATP hydrolysis activity"/>
    <property type="evidence" value="ECO:0007669"/>
    <property type="project" value="RHEA"/>
</dbReference>
<dbReference type="KEGG" id="rfo:REIFOR_01660"/>
<dbReference type="Gene3D" id="3.40.50.300">
    <property type="entry name" value="P-loop containing nucleotide triphosphate hydrolases"/>
    <property type="match status" value="2"/>
</dbReference>
<keyword evidence="2 11" id="KW-0479">Metal-binding</keyword>
<dbReference type="RefSeq" id="WP_100257117.1">
    <property type="nucleotide sequence ID" value="NZ_CP011797.1"/>
</dbReference>
<dbReference type="NCBIfam" id="NF008729">
    <property type="entry name" value="PRK11747.1"/>
    <property type="match status" value="1"/>
</dbReference>
<feature type="domain" description="Helicase ATP-binding" evidence="12">
    <location>
        <begin position="15"/>
        <end position="319"/>
    </location>
</feature>
<feature type="binding site" evidence="11">
    <location>
        <position position="129"/>
    </location>
    <ligand>
        <name>[4Fe-4S] cluster</name>
        <dbReference type="ChEBI" id="CHEBI:49883"/>
    </ligand>
</feature>
<keyword evidence="5 11" id="KW-0347">Helicase</keyword>
<dbReference type="GO" id="GO:0005524">
    <property type="term" value="F:ATP binding"/>
    <property type="evidence" value="ECO:0007669"/>
    <property type="project" value="UniProtKB-UniRule"/>
</dbReference>
<dbReference type="InterPro" id="IPR010614">
    <property type="entry name" value="RAD3-like_helicase_DEAD"/>
</dbReference>
<feature type="binding site" evidence="11">
    <location>
        <position position="213"/>
    </location>
    <ligand>
        <name>[4Fe-4S] cluster</name>
        <dbReference type="ChEBI" id="CHEBI:49883"/>
    </ligand>
</feature>
<evidence type="ECO:0000259" key="12">
    <source>
        <dbReference type="PROSITE" id="PS51193"/>
    </source>
</evidence>
<dbReference type="GO" id="GO:0033677">
    <property type="term" value="F:DNA/RNA helicase activity"/>
    <property type="evidence" value="ECO:0007669"/>
    <property type="project" value="TreeGrafter"/>
</dbReference>
<comment type="catalytic activity">
    <reaction evidence="11">
        <text>ATP + H2O = ADP + phosphate + H(+)</text>
        <dbReference type="Rhea" id="RHEA:13065"/>
        <dbReference type="ChEBI" id="CHEBI:15377"/>
        <dbReference type="ChEBI" id="CHEBI:15378"/>
        <dbReference type="ChEBI" id="CHEBI:30616"/>
        <dbReference type="ChEBI" id="CHEBI:43474"/>
        <dbReference type="ChEBI" id="CHEBI:456216"/>
        <dbReference type="EC" id="5.6.2.3"/>
    </reaction>
</comment>
<dbReference type="InterPro" id="IPR039000">
    <property type="entry name" value="DinG_proteobact"/>
</dbReference>
<organism evidence="13 14">
    <name type="scientific">Reinekea forsetii</name>
    <dbReference type="NCBI Taxonomy" id="1336806"/>
    <lineage>
        <taxon>Bacteria</taxon>
        <taxon>Pseudomonadati</taxon>
        <taxon>Pseudomonadota</taxon>
        <taxon>Gammaproteobacteria</taxon>
        <taxon>Oceanospirillales</taxon>
        <taxon>Saccharospirillaceae</taxon>
        <taxon>Reinekea</taxon>
    </lineage>
</organism>
<keyword evidence="3 11" id="KW-0547">Nucleotide-binding</keyword>
<proteinExistence type="inferred from homology"/>
<dbReference type="GO" id="GO:0003677">
    <property type="term" value="F:DNA binding"/>
    <property type="evidence" value="ECO:0007669"/>
    <property type="project" value="UniProtKB-UniRule"/>
</dbReference>
<keyword evidence="8 11" id="KW-0411">Iron-sulfur</keyword>
<dbReference type="OrthoDB" id="9805194at2"/>
<dbReference type="Pfam" id="PF06733">
    <property type="entry name" value="DEAD_2"/>
    <property type="match status" value="1"/>
</dbReference>
<dbReference type="InterPro" id="IPR027417">
    <property type="entry name" value="P-loop_NTPase"/>
</dbReference>
<evidence type="ECO:0000256" key="10">
    <source>
        <dbReference type="ARBA" id="ARBA00023235"/>
    </source>
</evidence>